<evidence type="ECO:0000313" key="14">
    <source>
        <dbReference type="EMBL" id="CRG84805.1"/>
    </source>
</evidence>
<comment type="function">
    <text evidence="11">Component of an histone acetyltransferase complex.</text>
</comment>
<dbReference type="SMART" id="SM00249">
    <property type="entry name" value="PHD"/>
    <property type="match status" value="1"/>
</dbReference>
<feature type="site" description="Histone H3K4me3 binding" evidence="8">
    <location>
        <position position="611"/>
    </location>
</feature>
<feature type="domain" description="PHD-type" evidence="13">
    <location>
        <begin position="586"/>
        <end position="637"/>
    </location>
</feature>
<feature type="compositionally biased region" description="Low complexity" evidence="12">
    <location>
        <begin position="1"/>
        <end position="15"/>
    </location>
</feature>
<dbReference type="STRING" id="28573.A0A0U1LNP5"/>
<comment type="similarity">
    <text evidence="2 11">Belongs to the ING family.</text>
</comment>
<feature type="compositionally biased region" description="Basic and acidic residues" evidence="12">
    <location>
        <begin position="252"/>
        <end position="285"/>
    </location>
</feature>
<evidence type="ECO:0000256" key="12">
    <source>
        <dbReference type="SAM" id="MobiDB-lite"/>
    </source>
</evidence>
<dbReference type="Gene3D" id="3.30.40.10">
    <property type="entry name" value="Zinc/RING finger domain, C3HC4 (zinc finger)"/>
    <property type="match status" value="1"/>
</dbReference>
<evidence type="ECO:0000256" key="11">
    <source>
        <dbReference type="RuleBase" id="RU361213"/>
    </source>
</evidence>
<evidence type="ECO:0000259" key="13">
    <source>
        <dbReference type="PROSITE" id="PS50016"/>
    </source>
</evidence>
<reference evidence="14 15" key="1">
    <citation type="submission" date="2015-04" db="EMBL/GenBank/DDBJ databases">
        <authorList>
            <person name="Syromyatnikov M.Y."/>
            <person name="Popov V.N."/>
        </authorList>
    </citation>
    <scope>NUCLEOTIDE SEQUENCE [LARGE SCALE GENOMIC DNA]</scope>
    <source>
        <strain evidence="14">WF-38-12</strain>
    </source>
</reference>
<feature type="binding site" evidence="9">
    <location>
        <position position="607"/>
    </location>
    <ligand>
        <name>Zn(2+)</name>
        <dbReference type="ChEBI" id="CHEBI:29105"/>
        <label>2</label>
    </ligand>
</feature>
<evidence type="ECO:0000256" key="5">
    <source>
        <dbReference type="ARBA" id="ARBA00022833"/>
    </source>
</evidence>
<dbReference type="SMART" id="SM01408">
    <property type="entry name" value="ING"/>
    <property type="match status" value="1"/>
</dbReference>
<dbReference type="OMA" id="WAYSNRN"/>
<sequence length="646" mass="70236">MASAANNAATAAGNALSQVSSGRNNMAARQTRTNPSRTSKTVARSFQFYGQSSVADSPQASSSAVPHGLYPALTHFTDAITALPREFRRHNSLLKEVDAKAWALEENLHQLLLTASESRPVPYPPNPAPIVDGVVREYGVSQDDPQNIESQESRHRRLLFDRIRRSLSDLMMTADEKNHVITNANDELDHQLFRLKTVYPYISGEVSEEARLGSLTHWAYTNRTASKPVTTANERPRREAASGASQFVQALHESEGVTHRGESRREPSRKQRRNHADLDSEDIRTVTHRKGGAGKSRANAGDNADSGVPTSAPKRRKVVEKQTPVHTGGTAMERSVSAVTNNGRAASKDSLNTEVKKRARAPNAVSTAGRKRNNTITSSADSPLVSSPVVGTFNPPRSAPSPGPTSNNRPQSSRAQQPAAQTNSRQRPPSASSRSNNNNKPVDAKANFPRESSIKEGTPPVPSGSTIRQLDGERDNTDTKANITADKNERVETKLLDSNNGSEQMSPVIPAAAQAKGRSSKTSTPVVSTFSESQTRGRSSRNNGEAGPKRAHKKSASVSTTYKPRPAARDEESSHEGDDEDDESEPRYCYCNQVSFGEMVACDNDSCPTEWFHLSCVGLTKPPGRNVKWYCTDCKENVKRGRSAAK</sequence>
<feature type="region of interest" description="Disordered" evidence="12">
    <location>
        <begin position="226"/>
        <end position="585"/>
    </location>
</feature>
<dbReference type="InterPro" id="IPR013083">
    <property type="entry name" value="Znf_RING/FYVE/PHD"/>
</dbReference>
<evidence type="ECO:0000256" key="1">
    <source>
        <dbReference type="ARBA" id="ARBA00004123"/>
    </source>
</evidence>
<feature type="compositionally biased region" description="Polar residues" evidence="12">
    <location>
        <begin position="16"/>
        <end position="41"/>
    </location>
</feature>
<feature type="binding site" evidence="9">
    <location>
        <position position="613"/>
    </location>
    <ligand>
        <name>Zn(2+)</name>
        <dbReference type="ChEBI" id="CHEBI:29105"/>
        <label>1</label>
    </ligand>
</feature>
<organism evidence="14 15">
    <name type="scientific">Talaromyces islandicus</name>
    <name type="common">Penicillium islandicum</name>
    <dbReference type="NCBI Taxonomy" id="28573"/>
    <lineage>
        <taxon>Eukaryota</taxon>
        <taxon>Fungi</taxon>
        <taxon>Dikarya</taxon>
        <taxon>Ascomycota</taxon>
        <taxon>Pezizomycotina</taxon>
        <taxon>Eurotiomycetes</taxon>
        <taxon>Eurotiomycetidae</taxon>
        <taxon>Eurotiales</taxon>
        <taxon>Trichocomaceae</taxon>
        <taxon>Talaromyces</taxon>
        <taxon>Talaromyces sect. Islandici</taxon>
    </lineage>
</organism>
<feature type="site" description="Histone H3K4me3 binding" evidence="8">
    <location>
        <position position="603"/>
    </location>
</feature>
<comment type="subcellular location">
    <subcellularLocation>
        <location evidence="1 11">Nucleus</location>
    </subcellularLocation>
</comment>
<keyword evidence="15" id="KW-1185">Reference proteome</keyword>
<name>A0A0U1LNP5_TALIS</name>
<feature type="compositionally biased region" description="Basic and acidic residues" evidence="12">
    <location>
        <begin position="486"/>
        <end position="495"/>
    </location>
</feature>
<dbReference type="GO" id="GO:0008270">
    <property type="term" value="F:zinc ion binding"/>
    <property type="evidence" value="ECO:0007669"/>
    <property type="project" value="UniProtKB-KW"/>
</dbReference>
<proteinExistence type="inferred from homology"/>
<dbReference type="PROSITE" id="PS50016">
    <property type="entry name" value="ZF_PHD_2"/>
    <property type="match status" value="1"/>
</dbReference>
<dbReference type="CDD" id="cd15505">
    <property type="entry name" value="PHD_ING"/>
    <property type="match status" value="1"/>
</dbReference>
<keyword evidence="5 9" id="KW-0862">Zinc</keyword>
<keyword evidence="7 11" id="KW-0539">Nucleus</keyword>
<dbReference type="InterPro" id="IPR019786">
    <property type="entry name" value="Zinc_finger_PHD-type_CS"/>
</dbReference>
<evidence type="ECO:0000313" key="15">
    <source>
        <dbReference type="Proteomes" id="UP000054383"/>
    </source>
</evidence>
<dbReference type="InterPro" id="IPR024610">
    <property type="entry name" value="ING_N_histone-binding"/>
</dbReference>
<evidence type="ECO:0000256" key="4">
    <source>
        <dbReference type="ARBA" id="ARBA00022771"/>
    </source>
</evidence>
<feature type="binding site" evidence="9">
    <location>
        <position position="591"/>
    </location>
    <ligand>
        <name>Zn(2+)</name>
        <dbReference type="ChEBI" id="CHEBI:29105"/>
        <label>1</label>
    </ligand>
</feature>
<feature type="binding site" evidence="9">
    <location>
        <position position="631"/>
    </location>
    <ligand>
        <name>Zn(2+)</name>
        <dbReference type="ChEBI" id="CHEBI:29105"/>
        <label>2</label>
    </ligand>
</feature>
<dbReference type="Gene3D" id="6.10.140.1740">
    <property type="match status" value="1"/>
</dbReference>
<feature type="compositionally biased region" description="Polar residues" evidence="12">
    <location>
        <begin position="496"/>
        <end position="505"/>
    </location>
</feature>
<dbReference type="SUPFAM" id="SSF57903">
    <property type="entry name" value="FYVE/PHD zinc finger"/>
    <property type="match status" value="1"/>
</dbReference>
<evidence type="ECO:0000256" key="7">
    <source>
        <dbReference type="ARBA" id="ARBA00023242"/>
    </source>
</evidence>
<evidence type="ECO:0000256" key="8">
    <source>
        <dbReference type="PIRSR" id="PIRSR628651-50"/>
    </source>
</evidence>
<feature type="region of interest" description="Disordered" evidence="12">
    <location>
        <begin position="1"/>
        <end position="41"/>
    </location>
</feature>
<dbReference type="Pfam" id="PF12998">
    <property type="entry name" value="ING"/>
    <property type="match status" value="1"/>
</dbReference>
<accession>A0A0U1LNP5</accession>
<keyword evidence="3 9" id="KW-0479">Metal-binding</keyword>
<dbReference type="Proteomes" id="UP000054383">
    <property type="component" value="Unassembled WGS sequence"/>
</dbReference>
<dbReference type="PANTHER" id="PTHR10333:SF42">
    <property type="entry name" value="INHIBITOR OF GROWTH PROTEIN 5"/>
    <property type="match status" value="1"/>
</dbReference>
<dbReference type="InterPro" id="IPR028651">
    <property type="entry name" value="ING_fam"/>
</dbReference>
<dbReference type="GO" id="GO:0006325">
    <property type="term" value="P:chromatin organization"/>
    <property type="evidence" value="ECO:0007669"/>
    <property type="project" value="UniProtKB-KW"/>
</dbReference>
<feature type="site" description="Histone H3K4me3 binding" evidence="8">
    <location>
        <position position="599"/>
    </location>
</feature>
<dbReference type="OrthoDB" id="4173905at2759"/>
<feature type="compositionally biased region" description="Polar residues" evidence="12">
    <location>
        <begin position="374"/>
        <end position="385"/>
    </location>
</feature>
<evidence type="ECO:0000256" key="6">
    <source>
        <dbReference type="ARBA" id="ARBA00022853"/>
    </source>
</evidence>
<dbReference type="PANTHER" id="PTHR10333">
    <property type="entry name" value="INHIBITOR OF GROWTH PROTEIN"/>
    <property type="match status" value="1"/>
</dbReference>
<dbReference type="GO" id="GO:0006355">
    <property type="term" value="P:regulation of DNA-templated transcription"/>
    <property type="evidence" value="ECO:0007669"/>
    <property type="project" value="TreeGrafter"/>
</dbReference>
<evidence type="ECO:0000256" key="3">
    <source>
        <dbReference type="ARBA" id="ARBA00022723"/>
    </source>
</evidence>
<dbReference type="AlphaFoldDB" id="A0A0U1LNP5"/>
<feature type="site" description="Histone H3K4me3 binding" evidence="8">
    <location>
        <position position="588"/>
    </location>
</feature>
<feature type="binding site" evidence="9">
    <location>
        <position position="589"/>
    </location>
    <ligand>
        <name>Zn(2+)</name>
        <dbReference type="ChEBI" id="CHEBI:29105"/>
        <label>1</label>
    </ligand>
</feature>
<feature type="compositionally biased region" description="Low complexity" evidence="12">
    <location>
        <begin position="409"/>
        <end position="441"/>
    </location>
</feature>
<protein>
    <recommendedName>
        <fullName evidence="11">Chromatin modification-related protein</fullName>
    </recommendedName>
</protein>
<comment type="subunit">
    <text evidence="11">Component of an histone acetyltransferase complex. Interacts with H3K4me3 and to a lesser extent with H3K4me2.</text>
</comment>
<evidence type="ECO:0000256" key="10">
    <source>
        <dbReference type="PROSITE-ProRule" id="PRU00146"/>
    </source>
</evidence>
<evidence type="ECO:0000256" key="2">
    <source>
        <dbReference type="ARBA" id="ARBA00010210"/>
    </source>
</evidence>
<dbReference type="InterPro" id="IPR011011">
    <property type="entry name" value="Znf_FYVE_PHD"/>
</dbReference>
<feature type="compositionally biased region" description="Polar residues" evidence="12">
    <location>
        <begin position="337"/>
        <end position="353"/>
    </location>
</feature>
<feature type="compositionally biased region" description="Basic and acidic residues" evidence="12">
    <location>
        <begin position="567"/>
        <end position="576"/>
    </location>
</feature>
<dbReference type="GO" id="GO:0070210">
    <property type="term" value="C:Rpd3L-Expanded complex"/>
    <property type="evidence" value="ECO:0007669"/>
    <property type="project" value="TreeGrafter"/>
</dbReference>
<dbReference type="GO" id="GO:0033698">
    <property type="term" value="C:Rpd3L complex"/>
    <property type="evidence" value="ECO:0007669"/>
    <property type="project" value="TreeGrafter"/>
</dbReference>
<dbReference type="FunFam" id="3.30.40.10:FF:000177">
    <property type="entry name" value="PHD finger protein ING"/>
    <property type="match status" value="1"/>
</dbReference>
<feature type="binding site" evidence="9">
    <location>
        <position position="634"/>
    </location>
    <ligand>
        <name>Zn(2+)</name>
        <dbReference type="ChEBI" id="CHEBI:29105"/>
        <label>2</label>
    </ligand>
</feature>
<dbReference type="InterPro" id="IPR019787">
    <property type="entry name" value="Znf_PHD-finger"/>
</dbReference>
<dbReference type="InterPro" id="IPR001965">
    <property type="entry name" value="Znf_PHD"/>
</dbReference>
<gene>
    <name evidence="14" type="ORF">PISL3812_02000</name>
</gene>
<dbReference type="EMBL" id="CVMT01000002">
    <property type="protein sequence ID" value="CRG84805.1"/>
    <property type="molecule type" value="Genomic_DNA"/>
</dbReference>
<feature type="binding site" evidence="9">
    <location>
        <position position="616"/>
    </location>
    <ligand>
        <name>Zn(2+)</name>
        <dbReference type="ChEBI" id="CHEBI:29105"/>
        <label>1</label>
    </ligand>
</feature>
<comment type="domain">
    <text evidence="11">The PHD-type zinc finger mediates the binding to H3K4me3.</text>
</comment>
<feature type="compositionally biased region" description="Polar residues" evidence="12">
    <location>
        <begin position="520"/>
        <end position="543"/>
    </location>
</feature>
<dbReference type="PROSITE" id="PS01359">
    <property type="entry name" value="ZF_PHD_1"/>
    <property type="match status" value="1"/>
</dbReference>
<keyword evidence="4 10" id="KW-0863">Zinc-finger</keyword>
<feature type="binding site" evidence="9">
    <location>
        <position position="602"/>
    </location>
    <ligand>
        <name>Zn(2+)</name>
        <dbReference type="ChEBI" id="CHEBI:29105"/>
        <label>2</label>
    </ligand>
</feature>
<evidence type="ECO:0000256" key="9">
    <source>
        <dbReference type="PIRSR" id="PIRSR628651-51"/>
    </source>
</evidence>
<keyword evidence="6 11" id="KW-0156">Chromatin regulator</keyword>